<name>A0A6J6PXV0_9ZZZZ</name>
<evidence type="ECO:0000313" key="2">
    <source>
        <dbReference type="EMBL" id="CAB4703597.1"/>
    </source>
</evidence>
<evidence type="ECO:0000256" key="1">
    <source>
        <dbReference type="SAM" id="MobiDB-lite"/>
    </source>
</evidence>
<proteinExistence type="predicted"/>
<feature type="compositionally biased region" description="Basic and acidic residues" evidence="1">
    <location>
        <begin position="116"/>
        <end position="133"/>
    </location>
</feature>
<feature type="region of interest" description="Disordered" evidence="1">
    <location>
        <begin position="112"/>
        <end position="139"/>
    </location>
</feature>
<gene>
    <name evidence="2" type="ORF">UFOPK2625_00631</name>
</gene>
<sequence length="139" mass="14635">MEGLGDARNEHLLTGGEAIGRAGECCDIARESYTGDTFPDRTAVGISGTRDATAGALIAGGNHHDHALCFKLVHHEVGVLQLNTVELCCVVTERDDAAAGWVGRALGDSAKNPRRITREGEPAGRSGGHEHPVETLISR</sequence>
<dbReference type="EMBL" id="CAEZXZ010000077">
    <property type="protein sequence ID" value="CAB4703597.1"/>
    <property type="molecule type" value="Genomic_DNA"/>
</dbReference>
<dbReference type="AlphaFoldDB" id="A0A6J6PXV0"/>
<protein>
    <submittedName>
        <fullName evidence="2">Unannotated protein</fullName>
    </submittedName>
</protein>
<organism evidence="2">
    <name type="scientific">freshwater metagenome</name>
    <dbReference type="NCBI Taxonomy" id="449393"/>
    <lineage>
        <taxon>unclassified sequences</taxon>
        <taxon>metagenomes</taxon>
        <taxon>ecological metagenomes</taxon>
    </lineage>
</organism>
<accession>A0A6J6PXV0</accession>
<reference evidence="2" key="1">
    <citation type="submission" date="2020-05" db="EMBL/GenBank/DDBJ databases">
        <authorList>
            <person name="Chiriac C."/>
            <person name="Salcher M."/>
            <person name="Ghai R."/>
            <person name="Kavagutti S V."/>
        </authorList>
    </citation>
    <scope>NUCLEOTIDE SEQUENCE</scope>
</reference>